<dbReference type="GO" id="GO:0019236">
    <property type="term" value="P:response to pheromone"/>
    <property type="evidence" value="ECO:0007669"/>
    <property type="project" value="UniProtKB-KW"/>
</dbReference>
<dbReference type="PROSITE" id="PS50262">
    <property type="entry name" value="G_PROTEIN_RECEP_F1_2"/>
    <property type="match status" value="1"/>
</dbReference>
<keyword evidence="14" id="KW-1185">Reference proteome</keyword>
<keyword evidence="10 13" id="KW-0675">Receptor</keyword>
<comment type="subcellular location">
    <subcellularLocation>
        <location evidence="2 13">Cell membrane</location>
        <topology evidence="2 13">Multi-pass membrane protein</topology>
    </subcellularLocation>
</comment>
<evidence type="ECO:0000256" key="7">
    <source>
        <dbReference type="ARBA" id="ARBA00022989"/>
    </source>
</evidence>
<keyword evidence="9 13" id="KW-0472">Membrane</keyword>
<dbReference type="RefSeq" id="XP_020043616.2">
    <property type="nucleotide sequence ID" value="XM_020188027.2"/>
</dbReference>
<keyword evidence="5 13" id="KW-0589">Pheromone response</keyword>
<evidence type="ECO:0000313" key="15">
    <source>
        <dbReference type="RefSeq" id="XP_020043616.2"/>
    </source>
</evidence>
<dbReference type="PRINTS" id="PR01534">
    <property type="entry name" value="VOMERONASL1R"/>
</dbReference>
<evidence type="ECO:0000256" key="5">
    <source>
        <dbReference type="ARBA" id="ARBA00022507"/>
    </source>
</evidence>
<protein>
    <recommendedName>
        <fullName evidence="13">Vomeronasal type-1 receptor</fullName>
    </recommendedName>
</protein>
<dbReference type="KEGG" id="ccan:109702753"/>
<evidence type="ECO:0000256" key="1">
    <source>
        <dbReference type="ARBA" id="ARBA00003878"/>
    </source>
</evidence>
<dbReference type="GeneID" id="109702753"/>
<comment type="similarity">
    <text evidence="3 13">Belongs to the G-protein coupled receptor 1 family.</text>
</comment>
<dbReference type="Gene3D" id="1.20.1070.10">
    <property type="entry name" value="Rhodopsin 7-helix transmembrane proteins"/>
    <property type="match status" value="1"/>
</dbReference>
<keyword evidence="11" id="KW-0325">Glycoprotein</keyword>
<keyword evidence="4 13" id="KW-1003">Cell membrane</keyword>
<evidence type="ECO:0000256" key="6">
    <source>
        <dbReference type="ARBA" id="ARBA00022692"/>
    </source>
</evidence>
<dbReference type="Proteomes" id="UP001732720">
    <property type="component" value="Chromosome 16"/>
</dbReference>
<evidence type="ECO:0000256" key="3">
    <source>
        <dbReference type="ARBA" id="ARBA00010663"/>
    </source>
</evidence>
<dbReference type="FunFam" id="1.20.1070.10:FF:000033">
    <property type="entry name" value="Vomeronasal type-1 receptor"/>
    <property type="match status" value="1"/>
</dbReference>
<evidence type="ECO:0000256" key="4">
    <source>
        <dbReference type="ARBA" id="ARBA00022475"/>
    </source>
</evidence>
<dbReference type="AlphaFoldDB" id="A0A8B7WJD7"/>
<dbReference type="PANTHER" id="PTHR24062">
    <property type="entry name" value="VOMERONASAL TYPE-1 RECEPTOR"/>
    <property type="match status" value="1"/>
</dbReference>
<evidence type="ECO:0000256" key="11">
    <source>
        <dbReference type="ARBA" id="ARBA00023180"/>
    </source>
</evidence>
<evidence type="ECO:0000256" key="13">
    <source>
        <dbReference type="RuleBase" id="RU364061"/>
    </source>
</evidence>
<comment type="function">
    <text evidence="1">Putative pheromone receptor.</text>
</comment>
<dbReference type="InterPro" id="IPR004072">
    <property type="entry name" value="Vmron_rcpt_1"/>
</dbReference>
<dbReference type="SUPFAM" id="SSF81321">
    <property type="entry name" value="Family A G protein-coupled receptor-like"/>
    <property type="match status" value="1"/>
</dbReference>
<dbReference type="Pfam" id="PF03402">
    <property type="entry name" value="V1R"/>
    <property type="match status" value="1"/>
</dbReference>
<dbReference type="InterPro" id="IPR017452">
    <property type="entry name" value="GPCR_Rhodpsn_7TM"/>
</dbReference>
<dbReference type="OrthoDB" id="9606139at2759"/>
<sequence length="312" mass="35715">MASRELSIGIVLLSQIVLGILGNFSLLYYYLFLYFTGHRLKLTDLIISHLMVANSLTLLSRGIPQTMEAFGLKFFLSDIGCKLVFYLHRVGRGVSISSTCLLSVFQAIKISPRNSRWAELKVKAPKYIGFCIFLCWVLQVLLNITSPIYVTGKWDNRNATMRKDLGFCSAEQTDIITVSLYAVLLLFPDISSLGVMIWASSFMVFILYRHRQKVRHIHKTNIFPRSFPESRATQRILILVNIFVSFYFISAIIQVCISHSYKPSWLLVKISAPISVCFPTFYPFVFMSHCFSVSRVFVQIRNTKPPDFARNT</sequence>
<reference evidence="15" key="1">
    <citation type="submission" date="2025-08" db="UniProtKB">
        <authorList>
            <consortium name="RefSeq"/>
        </authorList>
    </citation>
    <scope>IDENTIFICATION</scope>
</reference>
<evidence type="ECO:0000256" key="12">
    <source>
        <dbReference type="ARBA" id="ARBA00023224"/>
    </source>
</evidence>
<dbReference type="GO" id="GO:0016503">
    <property type="term" value="F:pheromone receptor activity"/>
    <property type="evidence" value="ECO:0007669"/>
    <property type="project" value="InterPro"/>
</dbReference>
<name>A0A8B7WJD7_CASCN</name>
<organism evidence="15">
    <name type="scientific">Castor canadensis</name>
    <name type="common">American beaver</name>
    <dbReference type="NCBI Taxonomy" id="51338"/>
    <lineage>
        <taxon>Eukaryota</taxon>
        <taxon>Metazoa</taxon>
        <taxon>Chordata</taxon>
        <taxon>Craniata</taxon>
        <taxon>Vertebrata</taxon>
        <taxon>Euteleostomi</taxon>
        <taxon>Mammalia</taxon>
        <taxon>Eutheria</taxon>
        <taxon>Euarchontoglires</taxon>
        <taxon>Glires</taxon>
        <taxon>Rodentia</taxon>
        <taxon>Castorimorpha</taxon>
        <taxon>Castoridae</taxon>
        <taxon>Castor</taxon>
    </lineage>
</organism>
<keyword evidence="7 13" id="KW-1133">Transmembrane helix</keyword>
<accession>A0A8B7WJD7</accession>
<dbReference type="GO" id="GO:0007606">
    <property type="term" value="P:sensory perception of chemical stimulus"/>
    <property type="evidence" value="ECO:0007669"/>
    <property type="project" value="UniProtKB-ARBA"/>
</dbReference>
<dbReference type="CDD" id="cd13949">
    <property type="entry name" value="7tm_V1R_pheromone"/>
    <property type="match status" value="1"/>
</dbReference>
<gene>
    <name evidence="15" type="primary">LOC109702753</name>
</gene>
<keyword evidence="6 13" id="KW-0812">Transmembrane</keyword>
<keyword evidence="8 13" id="KW-0297">G-protein coupled receptor</keyword>
<dbReference type="GO" id="GO:0005886">
    <property type="term" value="C:plasma membrane"/>
    <property type="evidence" value="ECO:0007669"/>
    <property type="project" value="UniProtKB-SubCell"/>
</dbReference>
<evidence type="ECO:0000256" key="10">
    <source>
        <dbReference type="ARBA" id="ARBA00023170"/>
    </source>
</evidence>
<proteinExistence type="inferred from homology"/>
<evidence type="ECO:0000256" key="8">
    <source>
        <dbReference type="ARBA" id="ARBA00023040"/>
    </source>
</evidence>
<evidence type="ECO:0000256" key="2">
    <source>
        <dbReference type="ARBA" id="ARBA00004651"/>
    </source>
</evidence>
<evidence type="ECO:0000256" key="9">
    <source>
        <dbReference type="ARBA" id="ARBA00023136"/>
    </source>
</evidence>
<keyword evidence="12 13" id="KW-0807">Transducer</keyword>
<evidence type="ECO:0000313" key="14">
    <source>
        <dbReference type="Proteomes" id="UP001732720"/>
    </source>
</evidence>